<evidence type="ECO:0000313" key="2">
    <source>
        <dbReference type="EMBL" id="ETW76352.1"/>
    </source>
</evidence>
<name>W4JS24_HETIT</name>
<dbReference type="EMBL" id="KI925464">
    <property type="protein sequence ID" value="ETW76352.1"/>
    <property type="molecule type" value="Genomic_DNA"/>
</dbReference>
<proteinExistence type="predicted"/>
<organism evidence="2 3">
    <name type="scientific">Heterobasidion irregulare (strain TC 32-1)</name>
    <dbReference type="NCBI Taxonomy" id="747525"/>
    <lineage>
        <taxon>Eukaryota</taxon>
        <taxon>Fungi</taxon>
        <taxon>Dikarya</taxon>
        <taxon>Basidiomycota</taxon>
        <taxon>Agaricomycotina</taxon>
        <taxon>Agaricomycetes</taxon>
        <taxon>Russulales</taxon>
        <taxon>Bondarzewiaceae</taxon>
        <taxon>Heterobasidion</taxon>
        <taxon>Heterobasidion annosum species complex</taxon>
    </lineage>
</organism>
<dbReference type="GeneID" id="20673752"/>
<feature type="region of interest" description="Disordered" evidence="1">
    <location>
        <begin position="239"/>
        <end position="311"/>
    </location>
</feature>
<evidence type="ECO:0000256" key="1">
    <source>
        <dbReference type="SAM" id="MobiDB-lite"/>
    </source>
</evidence>
<accession>W4JS24</accession>
<reference evidence="2 3" key="1">
    <citation type="journal article" date="2012" name="New Phytol.">
        <title>Insight into trade-off between wood decay and parasitism from the genome of a fungal forest pathogen.</title>
        <authorList>
            <person name="Olson A."/>
            <person name="Aerts A."/>
            <person name="Asiegbu F."/>
            <person name="Belbahri L."/>
            <person name="Bouzid O."/>
            <person name="Broberg A."/>
            <person name="Canback B."/>
            <person name="Coutinho P.M."/>
            <person name="Cullen D."/>
            <person name="Dalman K."/>
            <person name="Deflorio G."/>
            <person name="van Diepen L.T."/>
            <person name="Dunand C."/>
            <person name="Duplessis S."/>
            <person name="Durling M."/>
            <person name="Gonthier P."/>
            <person name="Grimwood J."/>
            <person name="Fossdal C.G."/>
            <person name="Hansson D."/>
            <person name="Henrissat B."/>
            <person name="Hietala A."/>
            <person name="Himmelstrand K."/>
            <person name="Hoffmeister D."/>
            <person name="Hogberg N."/>
            <person name="James T.Y."/>
            <person name="Karlsson M."/>
            <person name="Kohler A."/>
            <person name="Kues U."/>
            <person name="Lee Y.H."/>
            <person name="Lin Y.C."/>
            <person name="Lind M."/>
            <person name="Lindquist E."/>
            <person name="Lombard V."/>
            <person name="Lucas S."/>
            <person name="Lunden K."/>
            <person name="Morin E."/>
            <person name="Murat C."/>
            <person name="Park J."/>
            <person name="Raffaello T."/>
            <person name="Rouze P."/>
            <person name="Salamov A."/>
            <person name="Schmutz J."/>
            <person name="Solheim H."/>
            <person name="Stahlberg J."/>
            <person name="Velez H."/>
            <person name="de Vries R.P."/>
            <person name="Wiebenga A."/>
            <person name="Woodward S."/>
            <person name="Yakovlev I."/>
            <person name="Garbelotto M."/>
            <person name="Martin F."/>
            <person name="Grigoriev I.V."/>
            <person name="Stenlid J."/>
        </authorList>
    </citation>
    <scope>NUCLEOTIDE SEQUENCE [LARGE SCALE GENOMIC DNA]</scope>
    <source>
        <strain evidence="2 3">TC 32-1</strain>
    </source>
</reference>
<dbReference type="RefSeq" id="XP_009551272.1">
    <property type="nucleotide sequence ID" value="XM_009552977.1"/>
</dbReference>
<sequence>MQPSTHKPMYSMVHVSAGPSDPYSLGKRCRGRQCNLSLEAGWRHSLCQLCMMRQREANKMPKKRQTEERAQVAVHRAPHRDRGAIFAPSSAPPPPPAPHPPTTSCYFCKALIFIPSAHGSGPLVCETCYKREMTRQRQAPEYALPPLHASCVPSQPLPHASHVLSPPVLPHIPVLPPSFTTLNLPGPSGPRSQTQRGPAPVHEYARRPFVGANPTVEHLKGFREESIFAPTRIARSARAEDFNVPTRQIPASDAQSASGVRQTPPDPDPDAMDLDDLELAYPEDGTDAEPNGLTTLESTLESPSPMTGFANDRSRLYAVPDGWSSMSDLTVLSDSDDDDDDDDSEVSSDPDDEPLATKSQKSGLKIRIRIPAGFSFDTLHDDKTKATTRICGIKTCQNVLTPESRWKLCDPCRNKFRHYQRQRLNIQRPRLYLEQKHSDELDVSRNQVNAICILYFSTNFIYPNLSRLVAYKPGCSDIIGLRFCSMRTCRKALPPLNNYKWKMCESCRMHSRFQQKRRRAIGLLLPEGDNEPKGGFARHIIDQYEKQKARRKRFGSDHGEKEEDVDAVVPPQAGKPDVGDEVRATCLVKPAPDKSDPYGPTSYQDLSELLETLHEYLTGFLRAQIRYIGVKMKGGVLNGPLEPFIFAFDGEYSIVTGAAIESEVTMLEVFALRQHVQDVLALDFKPVGMPMVKGGELVVNFGCLQSFVLPISGVPVGVRKTEDEKQHIKRSTPPATTSPASAPAIATPDPALAPTASLASPAVLAPPVPISPDPTPSITRNMAGEIEVRVTEDRRHRFFPGHRTIVRFRLVG</sequence>
<keyword evidence="3" id="KW-1185">Reference proteome</keyword>
<dbReference type="AlphaFoldDB" id="W4JS24"/>
<feature type="compositionally biased region" description="Polar residues" evidence="1">
    <location>
        <begin position="292"/>
        <end position="305"/>
    </location>
</feature>
<dbReference type="HOGENOM" id="CLU_347497_0_0_1"/>
<feature type="region of interest" description="Disordered" evidence="1">
    <location>
        <begin position="328"/>
        <end position="362"/>
    </location>
</feature>
<feature type="compositionally biased region" description="Acidic residues" evidence="1">
    <location>
        <begin position="267"/>
        <end position="278"/>
    </location>
</feature>
<feature type="region of interest" description="Disordered" evidence="1">
    <location>
        <begin position="551"/>
        <end position="579"/>
    </location>
</feature>
<dbReference type="eggNOG" id="ENOG502SV5Q">
    <property type="taxonomic scope" value="Eukaryota"/>
</dbReference>
<feature type="region of interest" description="Disordered" evidence="1">
    <location>
        <begin position="722"/>
        <end position="751"/>
    </location>
</feature>
<gene>
    <name evidence="2" type="ORF">HETIRDRAFT_421836</name>
</gene>
<dbReference type="InParanoid" id="W4JS24"/>
<feature type="compositionally biased region" description="Low complexity" evidence="1">
    <location>
        <begin position="731"/>
        <end position="751"/>
    </location>
</feature>
<protein>
    <submittedName>
        <fullName evidence="2">Uncharacterized protein</fullName>
    </submittedName>
</protein>
<dbReference type="KEGG" id="hir:HETIRDRAFT_421836"/>
<evidence type="ECO:0000313" key="3">
    <source>
        <dbReference type="Proteomes" id="UP000030671"/>
    </source>
</evidence>
<feature type="compositionally biased region" description="Acidic residues" evidence="1">
    <location>
        <begin position="334"/>
        <end position="354"/>
    </location>
</feature>
<dbReference type="Proteomes" id="UP000030671">
    <property type="component" value="Unassembled WGS sequence"/>
</dbReference>
<feature type="region of interest" description="Disordered" evidence="1">
    <location>
        <begin position="74"/>
        <end position="98"/>
    </location>
</feature>
<dbReference type="OrthoDB" id="3266602at2759"/>